<evidence type="ECO:0000256" key="3">
    <source>
        <dbReference type="ARBA" id="ARBA00023125"/>
    </source>
</evidence>
<dbReference type="Gene3D" id="3.40.50.1240">
    <property type="entry name" value="Phosphoglycerate mutase-like"/>
    <property type="match status" value="1"/>
</dbReference>
<dbReference type="GO" id="GO:0000981">
    <property type="term" value="F:DNA-binding transcription factor activity, RNA polymerase II-specific"/>
    <property type="evidence" value="ECO:0007669"/>
    <property type="project" value="InterPro"/>
</dbReference>
<proteinExistence type="predicted"/>
<dbReference type="AlphaFoldDB" id="A0A317X912"/>
<dbReference type="Gene3D" id="4.10.240.10">
    <property type="entry name" value="Zn(2)-C6 fungal-type DNA-binding domain"/>
    <property type="match status" value="1"/>
</dbReference>
<evidence type="ECO:0000256" key="6">
    <source>
        <dbReference type="SAM" id="MobiDB-lite"/>
    </source>
</evidence>
<dbReference type="GO" id="GO:0000976">
    <property type="term" value="F:transcription cis-regulatory region binding"/>
    <property type="evidence" value="ECO:0007669"/>
    <property type="project" value="TreeGrafter"/>
</dbReference>
<dbReference type="Pfam" id="PF00300">
    <property type="entry name" value="His_Phos_1"/>
    <property type="match status" value="1"/>
</dbReference>
<evidence type="ECO:0000256" key="2">
    <source>
        <dbReference type="ARBA" id="ARBA00023015"/>
    </source>
</evidence>
<dbReference type="Pfam" id="PF00172">
    <property type="entry name" value="Zn_clus"/>
    <property type="match status" value="1"/>
</dbReference>
<keyword evidence="5" id="KW-0539">Nucleus</keyword>
<dbReference type="OrthoDB" id="3251668at2759"/>
<dbReference type="PROSITE" id="PS50048">
    <property type="entry name" value="ZN2_CY6_FUNGAL_2"/>
    <property type="match status" value="1"/>
</dbReference>
<dbReference type="InterPro" id="IPR036864">
    <property type="entry name" value="Zn2-C6_fun-type_DNA-bd_sf"/>
</dbReference>
<dbReference type="EMBL" id="MSFK01000003">
    <property type="protein sequence ID" value="PWY94989.1"/>
    <property type="molecule type" value="Genomic_DNA"/>
</dbReference>
<dbReference type="CDD" id="cd00067">
    <property type="entry name" value="GAL4"/>
    <property type="match status" value="1"/>
</dbReference>
<comment type="caution">
    <text evidence="8">The sequence shown here is derived from an EMBL/GenBank/DDBJ whole genome shotgun (WGS) entry which is preliminary data.</text>
</comment>
<dbReference type="GO" id="GO:0005634">
    <property type="term" value="C:nucleus"/>
    <property type="evidence" value="ECO:0007669"/>
    <property type="project" value="UniProtKB-SubCell"/>
</dbReference>
<feature type="domain" description="Zn(2)-C6 fungal-type" evidence="7">
    <location>
        <begin position="263"/>
        <end position="291"/>
    </location>
</feature>
<dbReference type="Pfam" id="PF11951">
    <property type="entry name" value="Fungal_trans_2"/>
    <property type="match status" value="1"/>
</dbReference>
<evidence type="ECO:0000259" key="7">
    <source>
        <dbReference type="PROSITE" id="PS50048"/>
    </source>
</evidence>
<name>A0A317X912_9EURO</name>
<dbReference type="SMART" id="SM00855">
    <property type="entry name" value="PGAM"/>
    <property type="match status" value="1"/>
</dbReference>
<dbReference type="Proteomes" id="UP000246702">
    <property type="component" value="Unassembled WGS sequence"/>
</dbReference>
<dbReference type="GeneID" id="37115227"/>
<dbReference type="SUPFAM" id="SSF57701">
    <property type="entry name" value="Zn2/Cys6 DNA-binding domain"/>
    <property type="match status" value="1"/>
</dbReference>
<evidence type="ECO:0000313" key="8">
    <source>
        <dbReference type="EMBL" id="PWY94989.1"/>
    </source>
</evidence>
<keyword evidence="2" id="KW-0805">Transcription regulation</keyword>
<sequence length="687" mass="78322">MTPRIHLVRHAEGYHNLGFTYWNIPDPLLTNHGKRQCLALRQSFAAMPSVELVVSSPLRRAIYTGIEGFCSEWEGQERKLIALPDLQELSSFPCDVGSSVSDLKAEMEGERLPVDLSLVGEAWRDKTGRFAPTRERITARCGDLRHWLHARPEKEIVVVSHGGLLHFLTEDWEDGCTFEGTGWHNAEFRTYEFTRGIQLEETQESRRRRGKSGPPLTGPEQQAMRDRLMTSQLTHSHNLANLYIASPSPALMSTRASITADKDCPKCRTRRINCDRAVPACRKCISRGFSCPGYGLILKWNQGVASRGRLAGRQLPVLDQAVTMSELMHHYHQHVSAKLAWVDGPTNPWRLVIIPLAGASPTVLHAVLALASEDLAARFPPDHPRRQCLQRVSECRRNQALTWLAQLIRRMREEGSSSEAQCALAATLILYNVELLGASTQWRMHLEAARVIRQWKEQAFTHRSETDAFLVYEQYYASVFAGLTTFDSLTDYETGLEYDNNAIFSDFVSIISQVTRLERLKHNQQYAVESSLLDTMIQDLEAAKARMLQLGFTLRWQTDDARTSFQHLVWIFYYAVLIYVYHVLADGSLDTTLQSWRDSILTHLSLLPDKRAFAQDLVWPLFIAGTECRGCPQKQDIVAHELELVMEISGTLDRRNVLSFLRQFWSESSGTWIQLMRQSPERRMLIL</sequence>
<dbReference type="PANTHER" id="PTHR37534:SF7">
    <property type="entry name" value="TRANSCRIPTIONAL ACTIVATOR PROTEIN UGA3"/>
    <property type="match status" value="1"/>
</dbReference>
<gene>
    <name evidence="8" type="ORF">BO94DRAFT_542273</name>
</gene>
<evidence type="ECO:0000256" key="5">
    <source>
        <dbReference type="ARBA" id="ARBA00023242"/>
    </source>
</evidence>
<evidence type="ECO:0000256" key="1">
    <source>
        <dbReference type="ARBA" id="ARBA00004123"/>
    </source>
</evidence>
<protein>
    <recommendedName>
        <fullName evidence="7">Zn(2)-C6 fungal-type domain-containing protein</fullName>
    </recommendedName>
</protein>
<dbReference type="RefSeq" id="XP_025471750.1">
    <property type="nucleotide sequence ID" value="XM_025613084.1"/>
</dbReference>
<reference evidence="8 9" key="1">
    <citation type="submission" date="2016-12" db="EMBL/GenBank/DDBJ databases">
        <title>The genomes of Aspergillus section Nigri reveals drivers in fungal speciation.</title>
        <authorList>
            <consortium name="DOE Joint Genome Institute"/>
            <person name="Vesth T.C."/>
            <person name="Nybo J."/>
            <person name="Theobald S."/>
            <person name="Brandl J."/>
            <person name="Frisvad J.C."/>
            <person name="Nielsen K.F."/>
            <person name="Lyhne E.K."/>
            <person name="Kogle M.E."/>
            <person name="Kuo A."/>
            <person name="Riley R."/>
            <person name="Clum A."/>
            <person name="Nolan M."/>
            <person name="Lipzen A."/>
            <person name="Salamov A."/>
            <person name="Henrissat B."/>
            <person name="Wiebenga A."/>
            <person name="De Vries R.P."/>
            <person name="Grigoriev I.V."/>
            <person name="Mortensen U.H."/>
            <person name="Andersen M.R."/>
            <person name="Baker S.E."/>
        </authorList>
    </citation>
    <scope>NUCLEOTIDE SEQUENCE [LARGE SCALE GENOMIC DNA]</scope>
    <source>
        <strain evidence="8 9">CBS 115572</strain>
    </source>
</reference>
<comment type="subcellular location">
    <subcellularLocation>
        <location evidence="1">Nucleus</location>
    </subcellularLocation>
</comment>
<dbReference type="SUPFAM" id="SSF53254">
    <property type="entry name" value="Phosphoglycerate mutase-like"/>
    <property type="match status" value="1"/>
</dbReference>
<keyword evidence="3" id="KW-0238">DNA-binding</keyword>
<dbReference type="CDD" id="cd07067">
    <property type="entry name" value="HP_PGM_like"/>
    <property type="match status" value="1"/>
</dbReference>
<dbReference type="InterPro" id="IPR021858">
    <property type="entry name" value="Fun_TF"/>
</dbReference>
<dbReference type="PANTHER" id="PTHR37534">
    <property type="entry name" value="TRANSCRIPTIONAL ACTIVATOR PROTEIN UGA3"/>
    <property type="match status" value="1"/>
</dbReference>
<evidence type="ECO:0000313" key="9">
    <source>
        <dbReference type="Proteomes" id="UP000246702"/>
    </source>
</evidence>
<keyword evidence="4" id="KW-0804">Transcription</keyword>
<dbReference type="GO" id="GO:0008270">
    <property type="term" value="F:zinc ion binding"/>
    <property type="evidence" value="ECO:0007669"/>
    <property type="project" value="InterPro"/>
</dbReference>
<keyword evidence="9" id="KW-1185">Reference proteome</keyword>
<organism evidence="8 9">
    <name type="scientific">Aspergillus sclerotioniger CBS 115572</name>
    <dbReference type="NCBI Taxonomy" id="1450535"/>
    <lineage>
        <taxon>Eukaryota</taxon>
        <taxon>Fungi</taxon>
        <taxon>Dikarya</taxon>
        <taxon>Ascomycota</taxon>
        <taxon>Pezizomycotina</taxon>
        <taxon>Eurotiomycetes</taxon>
        <taxon>Eurotiomycetidae</taxon>
        <taxon>Eurotiales</taxon>
        <taxon>Aspergillaceae</taxon>
        <taxon>Aspergillus</taxon>
        <taxon>Aspergillus subgen. Circumdati</taxon>
    </lineage>
</organism>
<accession>A0A317X912</accession>
<feature type="region of interest" description="Disordered" evidence="6">
    <location>
        <begin position="199"/>
        <end position="222"/>
    </location>
</feature>
<dbReference type="InterPro" id="IPR029033">
    <property type="entry name" value="His_PPase_superfam"/>
</dbReference>
<dbReference type="GO" id="GO:0045944">
    <property type="term" value="P:positive regulation of transcription by RNA polymerase II"/>
    <property type="evidence" value="ECO:0007669"/>
    <property type="project" value="TreeGrafter"/>
</dbReference>
<dbReference type="InterPro" id="IPR001138">
    <property type="entry name" value="Zn2Cys6_DnaBD"/>
</dbReference>
<evidence type="ECO:0000256" key="4">
    <source>
        <dbReference type="ARBA" id="ARBA00023163"/>
    </source>
</evidence>
<dbReference type="InterPro" id="IPR013078">
    <property type="entry name" value="His_Pase_superF_clade-1"/>
</dbReference>